<dbReference type="Proteomes" id="UP000000441">
    <property type="component" value="Chromosome"/>
</dbReference>
<dbReference type="AlphaFoldDB" id="B9IZ00"/>
<reference evidence="1 2" key="1">
    <citation type="journal article" date="2009" name="J. Bacteriol.">
        <title>Complete genome sequence of the extremophilic Bacillus cereus strain Q1 with industrial applications.</title>
        <authorList>
            <person name="Xiong Z."/>
            <person name="Jiang Y."/>
            <person name="Qi D."/>
            <person name="Lu H."/>
            <person name="Yang F."/>
            <person name="Yang J."/>
            <person name="Chen L."/>
            <person name="Sun L."/>
            <person name="Xu X."/>
            <person name="Xue Y."/>
            <person name="Zhu Y."/>
            <person name="Jin Q."/>
        </authorList>
    </citation>
    <scope>NUCLEOTIDE SEQUENCE [LARGE SCALE GENOMIC DNA]</scope>
    <source>
        <strain evidence="1 2">Q1</strain>
    </source>
</reference>
<evidence type="ECO:0000313" key="2">
    <source>
        <dbReference type="Proteomes" id="UP000000441"/>
    </source>
</evidence>
<dbReference type="HOGENOM" id="CLU_3380471_0_0_9"/>
<accession>B9IZ00</accession>
<evidence type="ECO:0000313" key="1">
    <source>
        <dbReference type="EMBL" id="ACM14639.1"/>
    </source>
</evidence>
<name>B9IZ00_BACCQ</name>
<proteinExistence type="predicted"/>
<dbReference type="EMBL" id="CP000227">
    <property type="protein sequence ID" value="ACM14639.1"/>
    <property type="molecule type" value="Genomic_DNA"/>
</dbReference>
<protein>
    <submittedName>
        <fullName evidence="1">Uncharacterized protein</fullName>
    </submittedName>
</protein>
<sequence>MYWEEWRNPIFLFYLNKSWKIKLFTSVYERVTI</sequence>
<dbReference type="KEGG" id="bcq:BCQ_4212"/>
<gene>
    <name evidence="1" type="ordered locus">BCQ_4212</name>
</gene>
<organism evidence="1 2">
    <name type="scientific">Bacillus cereus (strain Q1)</name>
    <dbReference type="NCBI Taxonomy" id="361100"/>
    <lineage>
        <taxon>Bacteria</taxon>
        <taxon>Bacillati</taxon>
        <taxon>Bacillota</taxon>
        <taxon>Bacilli</taxon>
        <taxon>Bacillales</taxon>
        <taxon>Bacillaceae</taxon>
        <taxon>Bacillus</taxon>
        <taxon>Bacillus cereus group</taxon>
    </lineage>
</organism>